<dbReference type="OrthoDB" id="321327at2"/>
<evidence type="ECO:0000259" key="5">
    <source>
        <dbReference type="Pfam" id="PF02678"/>
    </source>
</evidence>
<dbReference type="Gene3D" id="2.60.120.10">
    <property type="entry name" value="Jelly Rolls"/>
    <property type="match status" value="2"/>
</dbReference>
<name>A0A150X6E5_9BACT</name>
<dbReference type="PANTHER" id="PTHR13903:SF8">
    <property type="entry name" value="PIRIN"/>
    <property type="match status" value="1"/>
</dbReference>
<dbReference type="PANTHER" id="PTHR13903">
    <property type="entry name" value="PIRIN-RELATED"/>
    <property type="match status" value="1"/>
</dbReference>
<protein>
    <submittedName>
        <fullName evidence="7">Pirin</fullName>
    </submittedName>
</protein>
<dbReference type="InterPro" id="IPR011051">
    <property type="entry name" value="RmlC_Cupin_sf"/>
</dbReference>
<feature type="binding site" evidence="2">
    <location>
        <position position="119"/>
    </location>
    <ligand>
        <name>Fe cation</name>
        <dbReference type="ChEBI" id="CHEBI:24875"/>
    </ligand>
</feature>
<evidence type="ECO:0000256" key="4">
    <source>
        <dbReference type="SAM" id="MobiDB-lite"/>
    </source>
</evidence>
<feature type="binding site" evidence="2">
    <location>
        <position position="75"/>
    </location>
    <ligand>
        <name>Fe cation</name>
        <dbReference type="ChEBI" id="CHEBI:24875"/>
    </ligand>
</feature>
<sequence length="338" mass="37486">MSNSIIRIERLQFPWQTQDPFLFCAFHNDKYPKGNGQLGPVTGTSGRTIGSDFSGKDGWSMYHGDTVPGFPAHPHVGFETITIAERGLVDHSDSLGAAGRFGNGDVQWMTAGKGVQHCEMFPLLKDDEENPLLLFQIWLNLPKASKKVDPYFGMLWHEDIPMYQHADHAGRKTSVKVVAGELGDIKRYAPAPDSFAAKAENQVAVWMIEMEPEAEWTIPAANAEANRSLYLWSGNSVEIEGAEVPNMHVVKLKASEETTINNGGQPAQFLMLQGKSIGEPVATYGPFVMNSNQEIQEVMMEYQRTEFGGWPWPSHANTHDPSKGRFAKHADGRVEEKG</sequence>
<dbReference type="Pfam" id="PF05726">
    <property type="entry name" value="Pirin_C"/>
    <property type="match status" value="1"/>
</dbReference>
<feature type="domain" description="Pirin N-terminal" evidence="5">
    <location>
        <begin position="64"/>
        <end position="139"/>
    </location>
</feature>
<dbReference type="GO" id="GO:0046872">
    <property type="term" value="F:metal ion binding"/>
    <property type="evidence" value="ECO:0007669"/>
    <property type="project" value="UniProtKB-KW"/>
</dbReference>
<dbReference type="RefSeq" id="WP_068224218.1">
    <property type="nucleotide sequence ID" value="NZ_CP139724.1"/>
</dbReference>
<dbReference type="Pfam" id="PF02678">
    <property type="entry name" value="Pirin"/>
    <property type="match status" value="1"/>
</dbReference>
<gene>
    <name evidence="7" type="ORF">AWW68_14985</name>
</gene>
<feature type="region of interest" description="Disordered" evidence="4">
    <location>
        <begin position="311"/>
        <end position="338"/>
    </location>
</feature>
<evidence type="ECO:0000256" key="3">
    <source>
        <dbReference type="RuleBase" id="RU003457"/>
    </source>
</evidence>
<dbReference type="InterPro" id="IPR014710">
    <property type="entry name" value="RmlC-like_jellyroll"/>
</dbReference>
<proteinExistence type="inferred from homology"/>
<dbReference type="EMBL" id="LRPC01000028">
    <property type="protein sequence ID" value="KYG74319.1"/>
    <property type="molecule type" value="Genomic_DNA"/>
</dbReference>
<comment type="cofactor">
    <cofactor evidence="2">
        <name>Fe cation</name>
        <dbReference type="ChEBI" id="CHEBI:24875"/>
    </cofactor>
    <text evidence="2">Binds 1 Fe cation per subunit.</text>
</comment>
<dbReference type="Proteomes" id="UP000075606">
    <property type="component" value="Unassembled WGS sequence"/>
</dbReference>
<keyword evidence="2" id="KW-0479">Metal-binding</keyword>
<evidence type="ECO:0000259" key="6">
    <source>
        <dbReference type="Pfam" id="PF05726"/>
    </source>
</evidence>
<keyword evidence="8" id="KW-1185">Reference proteome</keyword>
<dbReference type="InterPro" id="IPR008778">
    <property type="entry name" value="Pirin_C_dom"/>
</dbReference>
<comment type="similarity">
    <text evidence="1 3">Belongs to the pirin family.</text>
</comment>
<accession>A0A150X6E5</accession>
<feature type="binding site" evidence="2">
    <location>
        <position position="73"/>
    </location>
    <ligand>
        <name>Fe cation</name>
        <dbReference type="ChEBI" id="CHEBI:24875"/>
    </ligand>
</feature>
<dbReference type="InterPro" id="IPR003829">
    <property type="entry name" value="Pirin_N_dom"/>
</dbReference>
<evidence type="ECO:0000256" key="1">
    <source>
        <dbReference type="ARBA" id="ARBA00008416"/>
    </source>
</evidence>
<organism evidence="7 8">
    <name type="scientific">Roseivirga spongicola</name>
    <dbReference type="NCBI Taxonomy" id="333140"/>
    <lineage>
        <taxon>Bacteria</taxon>
        <taxon>Pseudomonadati</taxon>
        <taxon>Bacteroidota</taxon>
        <taxon>Cytophagia</taxon>
        <taxon>Cytophagales</taxon>
        <taxon>Roseivirgaceae</taxon>
        <taxon>Roseivirga</taxon>
    </lineage>
</organism>
<dbReference type="SUPFAM" id="SSF51182">
    <property type="entry name" value="RmlC-like cupins"/>
    <property type="match status" value="1"/>
</dbReference>
<reference evidence="7 8" key="1">
    <citation type="submission" date="2016-01" db="EMBL/GenBank/DDBJ databases">
        <title>Genome sequencing of Roseivirga spongicola UST030701-084.</title>
        <authorList>
            <person name="Selvaratnam C."/>
            <person name="Thevarajoo S."/>
            <person name="Goh K.M."/>
            <person name="Ee R."/>
            <person name="Chan K.-G."/>
            <person name="Chong C.S."/>
        </authorList>
    </citation>
    <scope>NUCLEOTIDE SEQUENCE [LARGE SCALE GENOMIC DNA]</scope>
    <source>
        <strain evidence="7 8">UST030701-084</strain>
    </source>
</reference>
<keyword evidence="2" id="KW-0408">Iron</keyword>
<comment type="caution">
    <text evidence="7">The sequence shown here is derived from an EMBL/GenBank/DDBJ whole genome shotgun (WGS) entry which is preliminary data.</text>
</comment>
<dbReference type="InterPro" id="IPR012093">
    <property type="entry name" value="Pirin"/>
</dbReference>
<feature type="binding site" evidence="2">
    <location>
        <position position="117"/>
    </location>
    <ligand>
        <name>Fe cation</name>
        <dbReference type="ChEBI" id="CHEBI:24875"/>
    </ligand>
</feature>
<dbReference type="PIRSF" id="PIRSF006232">
    <property type="entry name" value="Pirin"/>
    <property type="match status" value="1"/>
</dbReference>
<feature type="domain" description="Pirin C-terminal" evidence="6">
    <location>
        <begin position="206"/>
        <end position="308"/>
    </location>
</feature>
<evidence type="ECO:0000313" key="8">
    <source>
        <dbReference type="Proteomes" id="UP000075606"/>
    </source>
</evidence>
<evidence type="ECO:0000256" key="2">
    <source>
        <dbReference type="PIRSR" id="PIRSR006232-1"/>
    </source>
</evidence>
<evidence type="ECO:0000313" key="7">
    <source>
        <dbReference type="EMBL" id="KYG74319.1"/>
    </source>
</evidence>
<dbReference type="AlphaFoldDB" id="A0A150X6E5"/>
<feature type="compositionally biased region" description="Basic and acidic residues" evidence="4">
    <location>
        <begin position="317"/>
        <end position="338"/>
    </location>
</feature>